<evidence type="ECO:0000313" key="2">
    <source>
        <dbReference type="EMBL" id="HGB30789.1"/>
    </source>
</evidence>
<gene>
    <name evidence="2" type="ORF">ENV35_02790</name>
</gene>
<sequence length="149" mass="17551">MKLKNTFEKVGKAKSWKEILNEIYNSLPSQYGRGTKGIDDNHPLAKKLKISGFELEQCLMFLSDQKLIYYKENNWIGLTEKGFNIALENEKHKSNLQLQLTITVFTAFLVITNMFNFFLSLKIYDSYMLLYTYTLLLLVVFFIVKRKLR</sequence>
<comment type="caution">
    <text evidence="2">The sequence shown here is derived from an EMBL/GenBank/DDBJ whole genome shotgun (WGS) entry which is preliminary data.</text>
</comment>
<evidence type="ECO:0000256" key="1">
    <source>
        <dbReference type="SAM" id="Phobius"/>
    </source>
</evidence>
<reference evidence="2" key="1">
    <citation type="journal article" date="2020" name="mSystems">
        <title>Genome- and Community-Level Interaction Insights into Carbon Utilization and Element Cycling Functions of Hydrothermarchaeota in Hydrothermal Sediment.</title>
        <authorList>
            <person name="Zhou Z."/>
            <person name="Liu Y."/>
            <person name="Xu W."/>
            <person name="Pan J."/>
            <person name="Luo Z.H."/>
            <person name="Li M."/>
        </authorList>
    </citation>
    <scope>NUCLEOTIDE SEQUENCE [LARGE SCALE GENOMIC DNA]</scope>
    <source>
        <strain evidence="2">SpSt-751</strain>
    </source>
</reference>
<dbReference type="AlphaFoldDB" id="A0A7C3WS41"/>
<keyword evidence="1" id="KW-0472">Membrane</keyword>
<dbReference type="EMBL" id="DTGA01000063">
    <property type="protein sequence ID" value="HGB30789.1"/>
    <property type="molecule type" value="Genomic_DNA"/>
</dbReference>
<protein>
    <submittedName>
        <fullName evidence="2">Uncharacterized protein</fullName>
    </submittedName>
</protein>
<organism evidence="2">
    <name type="scientific">Dictyoglomus turgidum</name>
    <dbReference type="NCBI Taxonomy" id="513050"/>
    <lineage>
        <taxon>Bacteria</taxon>
        <taxon>Pseudomonadati</taxon>
        <taxon>Dictyoglomota</taxon>
        <taxon>Dictyoglomia</taxon>
        <taxon>Dictyoglomales</taxon>
        <taxon>Dictyoglomaceae</taxon>
        <taxon>Dictyoglomus</taxon>
    </lineage>
</organism>
<keyword evidence="1" id="KW-0812">Transmembrane</keyword>
<feature type="transmembrane region" description="Helical" evidence="1">
    <location>
        <begin position="100"/>
        <end position="121"/>
    </location>
</feature>
<accession>A0A7C3WS41</accession>
<keyword evidence="1" id="KW-1133">Transmembrane helix</keyword>
<name>A0A7C3WS41_9BACT</name>
<feature type="transmembrane region" description="Helical" evidence="1">
    <location>
        <begin position="127"/>
        <end position="144"/>
    </location>
</feature>
<proteinExistence type="predicted"/>